<dbReference type="EMBL" id="CP063849">
    <property type="protein sequence ID" value="QOY85230.1"/>
    <property type="molecule type" value="Genomic_DNA"/>
</dbReference>
<organism evidence="1 2">
    <name type="scientific">Paludibaculum fermentans</name>
    <dbReference type="NCBI Taxonomy" id="1473598"/>
    <lineage>
        <taxon>Bacteria</taxon>
        <taxon>Pseudomonadati</taxon>
        <taxon>Acidobacteriota</taxon>
        <taxon>Terriglobia</taxon>
        <taxon>Bryobacterales</taxon>
        <taxon>Bryobacteraceae</taxon>
        <taxon>Paludibaculum</taxon>
    </lineage>
</organism>
<accession>A0A7S7NKI4</accession>
<sequence>MHRLASSFVLGYHGCDRQVGERLLKGAPFKPSNNEYDWLGPGVYFWEANPRRGLEFAREASKRTPSSIREPFVVGAVIELGLCLDLTTSSGVGWMRIAYESLAEVSLAAGVPLSTNSSDQLRRNLDCAVVRMLHSILADRRLSAPDTIKGVFTEGAPAYPGAGFLEKTHIQIAVCNPDCIKGVFRVPDDQFRR</sequence>
<proteinExistence type="predicted"/>
<protein>
    <recommendedName>
        <fullName evidence="3">DUF3990 domain-containing protein</fullName>
    </recommendedName>
</protein>
<evidence type="ECO:0008006" key="3">
    <source>
        <dbReference type="Google" id="ProtNLM"/>
    </source>
</evidence>
<name>A0A7S7NKI4_PALFE</name>
<evidence type="ECO:0000313" key="2">
    <source>
        <dbReference type="Proteomes" id="UP000593892"/>
    </source>
</evidence>
<keyword evidence="2" id="KW-1185">Reference proteome</keyword>
<dbReference type="RefSeq" id="WP_194446900.1">
    <property type="nucleotide sequence ID" value="NZ_CP063849.1"/>
</dbReference>
<gene>
    <name evidence="1" type="ORF">IRI77_20560</name>
</gene>
<dbReference type="KEGG" id="pfer:IRI77_20560"/>
<reference evidence="1 2" key="1">
    <citation type="submission" date="2020-10" db="EMBL/GenBank/DDBJ databases">
        <title>Complete genome sequence of Paludibaculum fermentans P105T, a facultatively anaerobic acidobacterium capable of dissimilatory Fe(III) reduction.</title>
        <authorList>
            <person name="Dedysh S.N."/>
            <person name="Beletsky A.V."/>
            <person name="Kulichevskaya I.S."/>
            <person name="Mardanov A.V."/>
            <person name="Ravin N.V."/>
        </authorList>
    </citation>
    <scope>NUCLEOTIDE SEQUENCE [LARGE SCALE GENOMIC DNA]</scope>
    <source>
        <strain evidence="1 2">P105</strain>
    </source>
</reference>
<dbReference type="AlphaFoldDB" id="A0A7S7NKI4"/>
<dbReference type="SUPFAM" id="SSF56399">
    <property type="entry name" value="ADP-ribosylation"/>
    <property type="match status" value="1"/>
</dbReference>
<dbReference type="Proteomes" id="UP000593892">
    <property type="component" value="Chromosome"/>
</dbReference>
<evidence type="ECO:0000313" key="1">
    <source>
        <dbReference type="EMBL" id="QOY85230.1"/>
    </source>
</evidence>